<dbReference type="STRING" id="1941349.STSP1_02118"/>
<accession>A0A1W6LPK6</accession>
<protein>
    <submittedName>
        <fullName evidence="1">Putative phage portal protein</fullName>
    </submittedName>
</protein>
<organism evidence="1 2">
    <name type="scientific">Sedimentisphaera salicampi</name>
    <dbReference type="NCBI Taxonomy" id="1941349"/>
    <lineage>
        <taxon>Bacteria</taxon>
        <taxon>Pseudomonadati</taxon>
        <taxon>Planctomycetota</taxon>
        <taxon>Phycisphaerae</taxon>
        <taxon>Sedimentisphaerales</taxon>
        <taxon>Sedimentisphaeraceae</taxon>
        <taxon>Sedimentisphaera</taxon>
    </lineage>
</organism>
<dbReference type="AlphaFoldDB" id="A0A1W6LPK6"/>
<proteinExistence type="predicted"/>
<dbReference type="Pfam" id="PF05133">
    <property type="entry name" value="SPP1_portal"/>
    <property type="match status" value="1"/>
</dbReference>
<dbReference type="Proteomes" id="UP000193334">
    <property type="component" value="Chromosome"/>
</dbReference>
<dbReference type="EMBL" id="CP021023">
    <property type="protein sequence ID" value="ARN57697.1"/>
    <property type="molecule type" value="Genomic_DNA"/>
</dbReference>
<sequence>MEFDFSKLGCGVNADFLRWLIEKYQPARAREFRRLYEYYSNRRYNSAAGQMQQAQIQGLPERIRGNSEKGIRQKEIVIENDIGWRINSMNDFLFGRQIRIKSLSESRNKGRRIESLLNEVFEANGGSEFFMSLALLGSVYGFVDILLRLEGLFEKNSAPRDIKLDLVPAERALPILEEGDSGRINCYLQNFRMDVNQAGNSGAGGITRKQIQVTELFSPELLQRFHNGRLVSELPCRIPELPVVHIQNISRPQSYEGASDVAELIALQDELNTRLSDRAFRVTMQSFKLYLAKGLEDPGPKEIMPGRIWHTWNQDATIEQFGGDSACPGEESHIDQIRAAMDKISGVTPLAAGVIRGKIGNLSSAVALKMTLMGMLSKNERRKAAYGDGIKQLCRKLLLAFDAAGIVKTSEEERKVEVVFADPLPENTTDKLNEAILKKEAGLPEEEVFSEFKAYSEEKTG</sequence>
<dbReference type="KEGG" id="pbp:STSP1_02118"/>
<reference evidence="2" key="1">
    <citation type="submission" date="2017-04" db="EMBL/GenBank/DDBJ databases">
        <title>Comparative genomics and description of representatives of a novel lineage of planctomycetes thriving in anoxic sediments.</title>
        <authorList>
            <person name="Spring S."/>
            <person name="Bunk B."/>
            <person name="Sproer C."/>
        </authorList>
    </citation>
    <scope>NUCLEOTIDE SEQUENCE [LARGE SCALE GENOMIC DNA]</scope>
    <source>
        <strain evidence="2">ST-PulAB-D4</strain>
    </source>
</reference>
<dbReference type="OrthoDB" id="251258at2"/>
<dbReference type="InterPro" id="IPR021145">
    <property type="entry name" value="Portal_protein_SPP1_Gp6-like"/>
</dbReference>
<evidence type="ECO:0000313" key="1">
    <source>
        <dbReference type="EMBL" id="ARN57697.1"/>
    </source>
</evidence>
<evidence type="ECO:0000313" key="2">
    <source>
        <dbReference type="Proteomes" id="UP000193334"/>
    </source>
</evidence>
<name>A0A1W6LPK6_9BACT</name>
<keyword evidence="2" id="KW-1185">Reference proteome</keyword>
<gene>
    <name evidence="1" type="ORF">STSP1_02118</name>
</gene>
<dbReference type="RefSeq" id="WP_085756324.1">
    <property type="nucleotide sequence ID" value="NZ_CP021023.1"/>
</dbReference>